<name>A0ABD6RUN6_BACTU</name>
<protein>
    <submittedName>
        <fullName evidence="1">Uncharacterized protein</fullName>
    </submittedName>
</protein>
<evidence type="ECO:0000313" key="1">
    <source>
        <dbReference type="EMBL" id="PER42600.1"/>
    </source>
</evidence>
<proteinExistence type="predicted"/>
<accession>A0ABD6RUN6</accession>
<dbReference type="RefSeq" id="WP_098223294.1">
    <property type="nucleotide sequence ID" value="NZ_NUPG01000156.1"/>
</dbReference>
<dbReference type="EMBL" id="NTYF01000190">
    <property type="protein sequence ID" value="PER42600.1"/>
    <property type="molecule type" value="Genomic_DNA"/>
</dbReference>
<dbReference type="Proteomes" id="UP000219897">
    <property type="component" value="Unassembled WGS sequence"/>
</dbReference>
<comment type="caution">
    <text evidence="1">The sequence shown here is derived from an EMBL/GenBank/DDBJ whole genome shotgun (WGS) entry which is preliminary data.</text>
</comment>
<dbReference type="AlphaFoldDB" id="A0ABD6RUN6"/>
<evidence type="ECO:0000313" key="2">
    <source>
        <dbReference type="Proteomes" id="UP000219897"/>
    </source>
</evidence>
<organism evidence="1 2">
    <name type="scientific">Bacillus thuringiensis</name>
    <dbReference type="NCBI Taxonomy" id="1428"/>
    <lineage>
        <taxon>Bacteria</taxon>
        <taxon>Bacillati</taxon>
        <taxon>Bacillota</taxon>
        <taxon>Bacilli</taxon>
        <taxon>Bacillales</taxon>
        <taxon>Bacillaceae</taxon>
        <taxon>Bacillus</taxon>
        <taxon>Bacillus cereus group</taxon>
    </lineage>
</organism>
<reference evidence="1 2" key="1">
    <citation type="submission" date="2017-09" db="EMBL/GenBank/DDBJ databases">
        <title>Large-scale bioinformatics analysis of Bacillus genomes uncovers conserved roles of natural products in bacterial physiology.</title>
        <authorList>
            <consortium name="Agbiome Team Llc"/>
            <person name="Bleich R.M."/>
            <person name="Kirk G.J."/>
            <person name="Santa Maria K.C."/>
            <person name="Allen S.E."/>
            <person name="Farag S."/>
            <person name="Shank E.A."/>
            <person name="Bowers A."/>
        </authorList>
    </citation>
    <scope>NUCLEOTIDE SEQUENCE [LARGE SCALE GENOMIC DNA]</scope>
    <source>
        <strain evidence="1 2">AFS005140</strain>
    </source>
</reference>
<gene>
    <name evidence="1" type="ORF">CN495_32495</name>
</gene>
<sequence length="280" mass="32912">MHFLRRKDKLFLYHNGSHEIVKGSQNLISKFKFDEDTFYKLRSNVSIISPKDSNKSVIKSISEIDKETGATNLLKVNPTQYYIQIIDFFEKYQGYQYVYPIKWNGDFKQIPYKISKVGDEILTGDNYAYCLAKATINMFLKNNGICGSSILNTLDLENEYLENEYFQSNFDEKDNSTSLEKNESFFTKVYHIEMVDKVFYTAEILDKLGNRTSRYYSYNKDVAIKRAHMEYVATVSQNNLKIKRPITQLQGYKKRTFKEMTLINNVKILFIEKEGEKNEN</sequence>